<keyword evidence="6" id="KW-0677">Repeat</keyword>
<dbReference type="Pfam" id="PF00746">
    <property type="entry name" value="Gram_pos_anchor"/>
    <property type="match status" value="1"/>
</dbReference>
<dbReference type="InterPro" id="IPR025875">
    <property type="entry name" value="Leu-rich_rpt_4"/>
</dbReference>
<evidence type="ECO:0000313" key="11">
    <source>
        <dbReference type="EMBL" id="RFA33063.1"/>
    </source>
</evidence>
<protein>
    <recommendedName>
        <fullName evidence="10">Gram-positive cocci surface proteins LPxTG domain-containing protein</fullName>
    </recommendedName>
</protein>
<keyword evidence="2" id="KW-0134">Cell wall</keyword>
<evidence type="ECO:0000256" key="9">
    <source>
        <dbReference type="SAM" id="Phobius"/>
    </source>
</evidence>
<keyword evidence="9" id="KW-0472">Membrane</keyword>
<dbReference type="Pfam" id="PF12799">
    <property type="entry name" value="LRR_4"/>
    <property type="match status" value="1"/>
</dbReference>
<proteinExistence type="predicted"/>
<keyword evidence="4" id="KW-0433">Leucine-rich repeat</keyword>
<evidence type="ECO:0000256" key="4">
    <source>
        <dbReference type="ARBA" id="ARBA00022614"/>
    </source>
</evidence>
<dbReference type="Proteomes" id="UP000256488">
    <property type="component" value="Unassembled WGS sequence"/>
</dbReference>
<keyword evidence="9" id="KW-1133">Transmembrane helix</keyword>
<dbReference type="InterPro" id="IPR050836">
    <property type="entry name" value="SDS22/Internalin_LRR"/>
</dbReference>
<feature type="domain" description="Gram-positive cocci surface proteins LPxTG" evidence="10">
    <location>
        <begin position="553"/>
        <end position="588"/>
    </location>
</feature>
<evidence type="ECO:0000256" key="6">
    <source>
        <dbReference type="ARBA" id="ARBA00022737"/>
    </source>
</evidence>
<accession>A0A3E0WLI2</accession>
<sequence>MTQYLCTGGDSVFESCKWRPLFFIAIFVFSFFAISFQVVHAEQHNEAIVNEDMDALENREVSSQDEAVNRTNAQLEEQEIHKATDVKDSSLKEKEEMDDTAEGEANDKNLHSPVVHFEDEVLATLIAKQLGIKDRKITEEDMLDLVVLLDDSNSSKAISSIEGLQHAKNLEQLSLSNHQIEDISPLANLNNLFVVDLPGNKIKDISPLSNFKRIDLLHLSNNLISDITPLTKIDNLWEIGLRNNQITDITPITELPLMSMKIWLEGNHFRDDDTIRYAINHGVHVLGYNKDDVSYQYVKGWGICKFNEDKGGCDSYKEYHDIEKWLQVFPSEDGFKVDEDGAVSKETDQPVVLLNKKQLSLIMNSGQPLTIKNDNIQLTIPSSVFDNANEAVTIELKEQEKAPNSVSSTYSFTIKQGKRFISQFKPGITLTFNVDSNHADTDKLKVFYLNEKTENWENIGGTYQDGKVTAVTKHFSTFTVFESDESIFIAGDKEPTSTKDPTNIGGEGGKAEGRQSGEVSKASNVNNHEADSNHGDSAVNNKAKEETIREATLPNTATATYTWLLAGALFLLLGGIGLFFHIRRKKVN</sequence>
<dbReference type="InterPro" id="IPR032675">
    <property type="entry name" value="LRR_dom_sf"/>
</dbReference>
<evidence type="ECO:0000313" key="12">
    <source>
        <dbReference type="Proteomes" id="UP000256488"/>
    </source>
</evidence>
<dbReference type="SUPFAM" id="SSF52075">
    <property type="entry name" value="Outer arm dynein light chain 1"/>
    <property type="match status" value="1"/>
</dbReference>
<dbReference type="InterPro" id="IPR001611">
    <property type="entry name" value="Leu-rich_rpt"/>
</dbReference>
<feature type="region of interest" description="Disordered" evidence="8">
    <location>
        <begin position="491"/>
        <end position="540"/>
    </location>
</feature>
<dbReference type="InterPro" id="IPR019931">
    <property type="entry name" value="LPXTG_anchor"/>
</dbReference>
<organism evidence="11 12">
    <name type="scientific">Virgibacillus dokdonensis</name>
    <dbReference type="NCBI Taxonomy" id="302167"/>
    <lineage>
        <taxon>Bacteria</taxon>
        <taxon>Bacillati</taxon>
        <taxon>Bacillota</taxon>
        <taxon>Bacilli</taxon>
        <taxon>Bacillales</taxon>
        <taxon>Bacillaceae</taxon>
        <taxon>Virgibacillus</taxon>
    </lineage>
</organism>
<dbReference type="PROSITE" id="PS50847">
    <property type="entry name" value="GRAM_POS_ANCHORING"/>
    <property type="match status" value="1"/>
</dbReference>
<keyword evidence="9" id="KW-0812">Transmembrane</keyword>
<feature type="transmembrane region" description="Helical" evidence="9">
    <location>
        <begin position="561"/>
        <end position="582"/>
    </location>
</feature>
<dbReference type="NCBIfam" id="TIGR01167">
    <property type="entry name" value="LPXTG_anchor"/>
    <property type="match status" value="1"/>
</dbReference>
<evidence type="ECO:0000256" key="8">
    <source>
        <dbReference type="SAM" id="MobiDB-lite"/>
    </source>
</evidence>
<feature type="compositionally biased region" description="Basic and acidic residues" evidence="8">
    <location>
        <begin position="78"/>
        <end position="95"/>
    </location>
</feature>
<keyword evidence="7" id="KW-0572">Peptidoglycan-anchor</keyword>
<comment type="subcellular location">
    <subcellularLocation>
        <location evidence="1">Secreted</location>
        <location evidence="1">Cell wall</location>
        <topology evidence="1">Peptidoglycan-anchor</topology>
    </subcellularLocation>
</comment>
<evidence type="ECO:0000256" key="2">
    <source>
        <dbReference type="ARBA" id="ARBA00022512"/>
    </source>
</evidence>
<dbReference type="EMBL" id="NFZX01000044">
    <property type="protein sequence ID" value="RFA33063.1"/>
    <property type="molecule type" value="Genomic_DNA"/>
</dbReference>
<feature type="transmembrane region" description="Helical" evidence="9">
    <location>
        <begin position="21"/>
        <end position="39"/>
    </location>
</feature>
<feature type="compositionally biased region" description="Polar residues" evidence="8">
    <location>
        <begin position="517"/>
        <end position="527"/>
    </location>
</feature>
<evidence type="ECO:0000259" key="10">
    <source>
        <dbReference type="PROSITE" id="PS50847"/>
    </source>
</evidence>
<name>A0A3E0WLI2_9BACI</name>
<evidence type="ECO:0000256" key="1">
    <source>
        <dbReference type="ARBA" id="ARBA00004168"/>
    </source>
</evidence>
<feature type="region of interest" description="Disordered" evidence="8">
    <location>
        <begin position="59"/>
        <end position="107"/>
    </location>
</feature>
<evidence type="ECO:0000256" key="7">
    <source>
        <dbReference type="ARBA" id="ARBA00023088"/>
    </source>
</evidence>
<dbReference type="AlphaFoldDB" id="A0A3E0WLI2"/>
<dbReference type="PANTHER" id="PTHR46652">
    <property type="entry name" value="LEUCINE-RICH REPEAT AND IQ DOMAIN-CONTAINING PROTEIN 1-RELATED"/>
    <property type="match status" value="1"/>
</dbReference>
<keyword evidence="5" id="KW-0732">Signal</keyword>
<reference evidence="11 12" key="1">
    <citation type="submission" date="2017-05" db="EMBL/GenBank/DDBJ databases">
        <title>Virgibacillus sp. AK90 isolated from a saltern of Kakinada, India.</title>
        <authorList>
            <person name="Gupta V."/>
            <person name="Sidhu C."/>
            <person name="Korpole S."/>
            <person name="Pinnaka A.K."/>
        </authorList>
    </citation>
    <scope>NUCLEOTIDE SEQUENCE [LARGE SCALE GENOMIC DNA]</scope>
    <source>
        <strain evidence="11 12">AK90</strain>
    </source>
</reference>
<comment type="caution">
    <text evidence="11">The sequence shown here is derived from an EMBL/GenBank/DDBJ whole genome shotgun (WGS) entry which is preliminary data.</text>
</comment>
<dbReference type="PROSITE" id="PS51450">
    <property type="entry name" value="LRR"/>
    <property type="match status" value="4"/>
</dbReference>
<gene>
    <name evidence="11" type="ORF">CAI16_15965</name>
</gene>
<keyword evidence="3" id="KW-0964">Secreted</keyword>
<dbReference type="Gene3D" id="3.80.10.10">
    <property type="entry name" value="Ribonuclease Inhibitor"/>
    <property type="match status" value="1"/>
</dbReference>
<feature type="compositionally biased region" description="Polar residues" evidence="8">
    <location>
        <begin position="64"/>
        <end position="75"/>
    </location>
</feature>
<dbReference type="PANTHER" id="PTHR46652:SF3">
    <property type="entry name" value="LEUCINE-RICH REPEAT-CONTAINING PROTEIN 9"/>
    <property type="match status" value="1"/>
</dbReference>
<evidence type="ECO:0000256" key="3">
    <source>
        <dbReference type="ARBA" id="ARBA00022525"/>
    </source>
</evidence>
<evidence type="ECO:0000256" key="5">
    <source>
        <dbReference type="ARBA" id="ARBA00022729"/>
    </source>
</evidence>